<dbReference type="GO" id="GO:0016811">
    <property type="term" value="F:hydrolase activity, acting on carbon-nitrogen (but not peptide) bonds, in linear amides"/>
    <property type="evidence" value="ECO:0007669"/>
    <property type="project" value="TreeGrafter"/>
</dbReference>
<proteinExistence type="predicted"/>
<evidence type="ECO:0000259" key="2">
    <source>
        <dbReference type="PROSITE" id="PS50263"/>
    </source>
</evidence>
<dbReference type="AlphaFoldDB" id="A0A9W6Y3S4"/>
<dbReference type="EMBL" id="BSXT01002924">
    <property type="protein sequence ID" value="GMF51601.1"/>
    <property type="molecule type" value="Genomic_DNA"/>
</dbReference>
<dbReference type="PANTHER" id="PTHR43674">
    <property type="entry name" value="NITRILASE C965.09-RELATED"/>
    <property type="match status" value="1"/>
</dbReference>
<dbReference type="PANTHER" id="PTHR43674:SF16">
    <property type="entry name" value="CARBON-NITROGEN FAMILY, PUTATIVE (AFU_ORTHOLOGUE AFUA_5G02350)-RELATED"/>
    <property type="match status" value="1"/>
</dbReference>
<evidence type="ECO:0000313" key="3">
    <source>
        <dbReference type="EMBL" id="GMF51601.1"/>
    </source>
</evidence>
<dbReference type="Pfam" id="PF00795">
    <property type="entry name" value="CN_hydrolase"/>
    <property type="match status" value="1"/>
</dbReference>
<dbReference type="Proteomes" id="UP001165121">
    <property type="component" value="Unassembled WGS sequence"/>
</dbReference>
<comment type="caution">
    <text evidence="3">The sequence shown here is derived from an EMBL/GenBank/DDBJ whole genome shotgun (WGS) entry which is preliminary data.</text>
</comment>
<keyword evidence="1" id="KW-0378">Hydrolase</keyword>
<keyword evidence="4" id="KW-1185">Reference proteome</keyword>
<dbReference type="SUPFAM" id="SSF56317">
    <property type="entry name" value="Carbon-nitrogen hydrolase"/>
    <property type="match status" value="1"/>
</dbReference>
<dbReference type="InterPro" id="IPR036526">
    <property type="entry name" value="C-N_Hydrolase_sf"/>
</dbReference>
<protein>
    <submittedName>
        <fullName evidence="3">Unnamed protein product</fullName>
    </submittedName>
</protein>
<reference evidence="3" key="1">
    <citation type="submission" date="2023-04" db="EMBL/GenBank/DDBJ databases">
        <title>Phytophthora fragariaefolia NBRC 109709.</title>
        <authorList>
            <person name="Ichikawa N."/>
            <person name="Sato H."/>
            <person name="Tonouchi N."/>
        </authorList>
    </citation>
    <scope>NUCLEOTIDE SEQUENCE</scope>
    <source>
        <strain evidence="3">NBRC 109709</strain>
    </source>
</reference>
<dbReference type="Gene3D" id="3.60.110.10">
    <property type="entry name" value="Carbon-nitrogen hydrolase"/>
    <property type="match status" value="1"/>
</dbReference>
<evidence type="ECO:0000313" key="4">
    <source>
        <dbReference type="Proteomes" id="UP001165121"/>
    </source>
</evidence>
<dbReference type="InterPro" id="IPR050345">
    <property type="entry name" value="Aliph_Amidase/BUP"/>
</dbReference>
<organism evidence="3 4">
    <name type="scientific">Phytophthora fragariaefolia</name>
    <dbReference type="NCBI Taxonomy" id="1490495"/>
    <lineage>
        <taxon>Eukaryota</taxon>
        <taxon>Sar</taxon>
        <taxon>Stramenopiles</taxon>
        <taxon>Oomycota</taxon>
        <taxon>Peronosporomycetes</taxon>
        <taxon>Peronosporales</taxon>
        <taxon>Peronosporaceae</taxon>
        <taxon>Phytophthora</taxon>
    </lineage>
</organism>
<gene>
    <name evidence="3" type="ORF">Pfra01_002090500</name>
</gene>
<accession>A0A9W6Y3S4</accession>
<evidence type="ECO:0000256" key="1">
    <source>
        <dbReference type="ARBA" id="ARBA00022801"/>
    </source>
</evidence>
<sequence length="130" mass="13909">MMTVAATQMSCGNPEENIKKAESLVRIASSRGAQLILLQELFQFSYFPIELNAGNFQLATTLEESALVQGMALLAKELHVVIPISFFERHNNSYYNSCAVIDADGTVLGVSRKMHIGGECGAAGVGAAVD</sequence>
<dbReference type="InterPro" id="IPR003010">
    <property type="entry name" value="C-N_Hydrolase"/>
</dbReference>
<dbReference type="PROSITE" id="PS50263">
    <property type="entry name" value="CN_HYDROLASE"/>
    <property type="match status" value="1"/>
</dbReference>
<feature type="domain" description="CN hydrolase" evidence="2">
    <location>
        <begin position="2"/>
        <end position="130"/>
    </location>
</feature>
<name>A0A9W6Y3S4_9STRA</name>
<dbReference type="OrthoDB" id="412018at2759"/>